<gene>
    <name evidence="2" type="ORF">B0H17DRAFT_1195167</name>
</gene>
<organism evidence="2 3">
    <name type="scientific">Mycena rosella</name>
    <name type="common">Pink bonnet</name>
    <name type="synonym">Agaricus rosellus</name>
    <dbReference type="NCBI Taxonomy" id="1033263"/>
    <lineage>
        <taxon>Eukaryota</taxon>
        <taxon>Fungi</taxon>
        <taxon>Dikarya</taxon>
        <taxon>Basidiomycota</taxon>
        <taxon>Agaricomycotina</taxon>
        <taxon>Agaricomycetes</taxon>
        <taxon>Agaricomycetidae</taxon>
        <taxon>Agaricales</taxon>
        <taxon>Marasmiineae</taxon>
        <taxon>Mycenaceae</taxon>
        <taxon>Mycena</taxon>
    </lineage>
</organism>
<accession>A0AAD7DZP1</accession>
<proteinExistence type="predicted"/>
<dbReference type="AlphaFoldDB" id="A0AAD7DZP1"/>
<dbReference type="EMBL" id="JARKIE010000016">
    <property type="protein sequence ID" value="KAJ7701969.1"/>
    <property type="molecule type" value="Genomic_DNA"/>
</dbReference>
<feature type="region of interest" description="Disordered" evidence="1">
    <location>
        <begin position="73"/>
        <end position="117"/>
    </location>
</feature>
<evidence type="ECO:0000313" key="2">
    <source>
        <dbReference type="EMBL" id="KAJ7701969.1"/>
    </source>
</evidence>
<comment type="caution">
    <text evidence="2">The sequence shown here is derived from an EMBL/GenBank/DDBJ whole genome shotgun (WGS) entry which is preliminary data.</text>
</comment>
<feature type="compositionally biased region" description="Polar residues" evidence="1">
    <location>
        <begin position="75"/>
        <end position="84"/>
    </location>
</feature>
<reference evidence="2" key="1">
    <citation type="submission" date="2023-03" db="EMBL/GenBank/DDBJ databases">
        <title>Massive genome expansion in bonnet fungi (Mycena s.s.) driven by repeated elements and novel gene families across ecological guilds.</title>
        <authorList>
            <consortium name="Lawrence Berkeley National Laboratory"/>
            <person name="Harder C.B."/>
            <person name="Miyauchi S."/>
            <person name="Viragh M."/>
            <person name="Kuo A."/>
            <person name="Thoen E."/>
            <person name="Andreopoulos B."/>
            <person name="Lu D."/>
            <person name="Skrede I."/>
            <person name="Drula E."/>
            <person name="Henrissat B."/>
            <person name="Morin E."/>
            <person name="Kohler A."/>
            <person name="Barry K."/>
            <person name="LaButti K."/>
            <person name="Morin E."/>
            <person name="Salamov A."/>
            <person name="Lipzen A."/>
            <person name="Mereny Z."/>
            <person name="Hegedus B."/>
            <person name="Baldrian P."/>
            <person name="Stursova M."/>
            <person name="Weitz H."/>
            <person name="Taylor A."/>
            <person name="Grigoriev I.V."/>
            <person name="Nagy L.G."/>
            <person name="Martin F."/>
            <person name="Kauserud H."/>
        </authorList>
    </citation>
    <scope>NUCLEOTIDE SEQUENCE</scope>
    <source>
        <strain evidence="2">CBHHK067</strain>
    </source>
</reference>
<sequence length="117" mass="12405">MQTNISLPNALKFSLRTIRGPSAAHPPTIRRPSAAHLRTIHRWDAPLIRGWSVALLFASPMFSLGYTLGAAAASSAHTPRSDNPQEWIVGGSSADGQRAVGGSSADEQRTVRGSSTD</sequence>
<name>A0AAD7DZP1_MYCRO</name>
<evidence type="ECO:0000313" key="3">
    <source>
        <dbReference type="Proteomes" id="UP001221757"/>
    </source>
</evidence>
<dbReference type="Proteomes" id="UP001221757">
    <property type="component" value="Unassembled WGS sequence"/>
</dbReference>
<evidence type="ECO:0000256" key="1">
    <source>
        <dbReference type="SAM" id="MobiDB-lite"/>
    </source>
</evidence>
<protein>
    <submittedName>
        <fullName evidence="2">Uncharacterized protein</fullName>
    </submittedName>
</protein>
<keyword evidence="3" id="KW-1185">Reference proteome</keyword>